<dbReference type="Proteomes" id="UP000261905">
    <property type="component" value="Unassembled WGS sequence"/>
</dbReference>
<comment type="caution">
    <text evidence="7">The sequence shown here is derived from an EMBL/GenBank/DDBJ whole genome shotgun (WGS) entry which is preliminary data.</text>
</comment>
<evidence type="ECO:0000256" key="3">
    <source>
        <dbReference type="ARBA" id="ARBA00022989"/>
    </source>
</evidence>
<dbReference type="OrthoDB" id="88184at2"/>
<reference evidence="7 8" key="1">
    <citation type="submission" date="2018-08" db="EMBL/GenBank/DDBJ databases">
        <title>Paenibacillus sp. M4BSY-1, whole genome shotgun sequence.</title>
        <authorList>
            <person name="Tuo L."/>
        </authorList>
    </citation>
    <scope>NUCLEOTIDE SEQUENCE [LARGE SCALE GENOMIC DNA]</scope>
    <source>
        <strain evidence="7 8">M4BSY-1</strain>
    </source>
</reference>
<accession>A0A371P086</accession>
<keyword evidence="8" id="KW-1185">Reference proteome</keyword>
<keyword evidence="2 6" id="KW-0812">Transmembrane</keyword>
<dbReference type="RefSeq" id="WP_116049909.1">
    <property type="nucleotide sequence ID" value="NZ_QUBQ01000008.1"/>
</dbReference>
<dbReference type="AlphaFoldDB" id="A0A371P086"/>
<dbReference type="InterPro" id="IPR006480">
    <property type="entry name" value="Phage_holin_4_1"/>
</dbReference>
<dbReference type="GO" id="GO:0016020">
    <property type="term" value="C:membrane"/>
    <property type="evidence" value="ECO:0007669"/>
    <property type="project" value="UniProtKB-SubCell"/>
</dbReference>
<dbReference type="Pfam" id="PF05105">
    <property type="entry name" value="Phage_holin_4_1"/>
    <property type="match status" value="1"/>
</dbReference>
<comment type="similarity">
    <text evidence="5">Belongs to the bacteriophage holin family. Cp-1 holin subfamily.</text>
</comment>
<gene>
    <name evidence="7" type="ORF">DX130_24640</name>
</gene>
<protein>
    <submittedName>
        <fullName evidence="7">Holin</fullName>
    </submittedName>
</protein>
<evidence type="ECO:0000256" key="1">
    <source>
        <dbReference type="ARBA" id="ARBA00004141"/>
    </source>
</evidence>
<name>A0A371P086_9BACL</name>
<sequence>MIKQLLSTAITAAAGASGKEAAFGGVIAAVGTTIAAALGGWDVALKILLFAMVFDYVTGVLAAVRDKRLDSDIMLWGGIRKLVVGGVIAFAVLLDQFFGNDAPVIRTIAFYFYLGREGLSIVENLGKLNILVPPGIKDKLQQLKGKEDVRNDV</sequence>
<comment type="subcellular location">
    <subcellularLocation>
        <location evidence="1">Membrane</location>
        <topology evidence="1">Multi-pass membrane protein</topology>
    </subcellularLocation>
</comment>
<keyword evidence="4 6" id="KW-0472">Membrane</keyword>
<evidence type="ECO:0000256" key="2">
    <source>
        <dbReference type="ARBA" id="ARBA00022692"/>
    </source>
</evidence>
<organism evidence="7 8">
    <name type="scientific">Paenibacillus paeoniae</name>
    <dbReference type="NCBI Taxonomy" id="2292705"/>
    <lineage>
        <taxon>Bacteria</taxon>
        <taxon>Bacillati</taxon>
        <taxon>Bacillota</taxon>
        <taxon>Bacilli</taxon>
        <taxon>Bacillales</taxon>
        <taxon>Paenibacillaceae</taxon>
        <taxon>Paenibacillus</taxon>
    </lineage>
</organism>
<evidence type="ECO:0000256" key="5">
    <source>
        <dbReference type="ARBA" id="ARBA00023600"/>
    </source>
</evidence>
<feature type="transmembrane region" description="Helical" evidence="6">
    <location>
        <begin position="73"/>
        <end position="94"/>
    </location>
</feature>
<evidence type="ECO:0000313" key="8">
    <source>
        <dbReference type="Proteomes" id="UP000261905"/>
    </source>
</evidence>
<dbReference type="EMBL" id="QUBQ01000008">
    <property type="protein sequence ID" value="REK69352.1"/>
    <property type="molecule type" value="Genomic_DNA"/>
</dbReference>
<evidence type="ECO:0000256" key="4">
    <source>
        <dbReference type="ARBA" id="ARBA00023136"/>
    </source>
</evidence>
<feature type="transmembrane region" description="Helical" evidence="6">
    <location>
        <begin position="44"/>
        <end position="64"/>
    </location>
</feature>
<evidence type="ECO:0000313" key="7">
    <source>
        <dbReference type="EMBL" id="REK69352.1"/>
    </source>
</evidence>
<dbReference type="NCBIfam" id="TIGR01593">
    <property type="entry name" value="holin_tox_secr"/>
    <property type="match status" value="1"/>
</dbReference>
<evidence type="ECO:0000256" key="6">
    <source>
        <dbReference type="SAM" id="Phobius"/>
    </source>
</evidence>
<proteinExistence type="inferred from homology"/>
<keyword evidence="3 6" id="KW-1133">Transmembrane helix</keyword>